<accession>A0A023G516</accession>
<evidence type="ECO:0000313" key="1">
    <source>
        <dbReference type="EMBL" id="JAC27960.1"/>
    </source>
</evidence>
<name>A0A023G516_AMBTT</name>
<sequence length="158" mass="18316">MTALRAQKHVAFIKWAAATLVQLTKAGRKQQLICERCEMWQFCYEIKTRTGSLSMKKTTKYSFNNNSVSYGQQAHACFLTRIPFNICLKVLFYCCKDITNKLVFFRKLIIPFRIEQSCAYMHVSFYLHVAVLILTTCAQGRGSDETFAWLRVYRNALG</sequence>
<dbReference type="AlphaFoldDB" id="A0A023G516"/>
<organism evidence="1">
    <name type="scientific">Amblyomma triste</name>
    <name type="common">Neotropical tick</name>
    <dbReference type="NCBI Taxonomy" id="251400"/>
    <lineage>
        <taxon>Eukaryota</taxon>
        <taxon>Metazoa</taxon>
        <taxon>Ecdysozoa</taxon>
        <taxon>Arthropoda</taxon>
        <taxon>Chelicerata</taxon>
        <taxon>Arachnida</taxon>
        <taxon>Acari</taxon>
        <taxon>Parasitiformes</taxon>
        <taxon>Ixodida</taxon>
        <taxon>Ixodoidea</taxon>
        <taxon>Ixodidae</taxon>
        <taxon>Amblyomminae</taxon>
        <taxon>Amblyomma</taxon>
    </lineage>
</organism>
<proteinExistence type="evidence at transcript level"/>
<protein>
    <submittedName>
        <fullName evidence="1">Putative secreted protein</fullName>
    </submittedName>
</protein>
<dbReference type="EMBL" id="GBBM01007458">
    <property type="protein sequence ID" value="JAC27960.1"/>
    <property type="molecule type" value="mRNA"/>
</dbReference>
<reference evidence="1" key="1">
    <citation type="submission" date="2014-03" db="EMBL/GenBank/DDBJ databases">
        <title>The sialotranscriptome of Amblyomma triste, Amblyomma parvum and Amblyomma cajennense ticks, uncovered by 454-based RNA-seq.</title>
        <authorList>
            <person name="Garcia G.R."/>
            <person name="Gardinassi L.G."/>
            <person name="Ribeiro J.M."/>
            <person name="Anatriello E."/>
            <person name="Ferreira B.R."/>
            <person name="Moreira H.N."/>
            <person name="Mafra C."/>
            <person name="Olegario M.M."/>
            <person name="Szabo P.J."/>
            <person name="Miranda-Santos I.K."/>
            <person name="Maruyama S.R."/>
        </authorList>
    </citation>
    <scope>NUCLEOTIDE SEQUENCE</scope>
    <source>
        <strain evidence="1">Mato Grasso do Sul</strain>
        <tissue evidence="1">Salivary glands</tissue>
    </source>
</reference>